<reference evidence="5 6" key="1">
    <citation type="journal article" date="2016" name="PLoS Pathog.">
        <title>Biosynthesis of antibiotic leucinostatins in bio-control fungus Purpureocillium lilacinum and their inhibition on phytophthora revealed by genome mining.</title>
        <authorList>
            <person name="Wang G."/>
            <person name="Liu Z."/>
            <person name="Lin R."/>
            <person name="Li E."/>
            <person name="Mao Z."/>
            <person name="Ling J."/>
            <person name="Yang Y."/>
            <person name="Yin W.B."/>
            <person name="Xie B."/>
        </authorList>
    </citation>
    <scope>NUCLEOTIDE SEQUENCE [LARGE SCALE GENOMIC DNA]</scope>
    <source>
        <strain evidence="5">170</strain>
    </source>
</reference>
<feature type="transmembrane region" description="Helical" evidence="4">
    <location>
        <begin position="330"/>
        <end position="348"/>
    </location>
</feature>
<feature type="transmembrane region" description="Helical" evidence="4">
    <location>
        <begin position="154"/>
        <end position="176"/>
    </location>
</feature>
<feature type="transmembrane region" description="Helical" evidence="4">
    <location>
        <begin position="392"/>
        <end position="411"/>
    </location>
</feature>
<dbReference type="Proteomes" id="UP000078397">
    <property type="component" value="Unassembled WGS sequence"/>
</dbReference>
<keyword evidence="6" id="KW-1185">Reference proteome</keyword>
<keyword evidence="4" id="KW-0812">Transmembrane</keyword>
<comment type="subcellular location">
    <subcellularLocation>
        <location evidence="1">Membrane</location>
        <topology evidence="1">Multi-pass membrane protein</topology>
    </subcellularLocation>
</comment>
<feature type="transmembrane region" description="Helical" evidence="4">
    <location>
        <begin position="60"/>
        <end position="83"/>
    </location>
</feature>
<protein>
    <submittedName>
        <fullName evidence="5">MFS monocarboxylate transporter</fullName>
    </submittedName>
</protein>
<dbReference type="EMBL" id="LSBJ02000005">
    <property type="protein sequence ID" value="OAQ65509.1"/>
    <property type="molecule type" value="Genomic_DNA"/>
</dbReference>
<feature type="transmembrane region" description="Helical" evidence="4">
    <location>
        <begin position="188"/>
        <end position="209"/>
    </location>
</feature>
<evidence type="ECO:0000256" key="3">
    <source>
        <dbReference type="SAM" id="MobiDB-lite"/>
    </source>
</evidence>
<dbReference type="KEGG" id="pchm:VFPPC_10837"/>
<dbReference type="OrthoDB" id="6509908at2759"/>
<dbReference type="SUPFAM" id="SSF103473">
    <property type="entry name" value="MFS general substrate transporter"/>
    <property type="match status" value="1"/>
</dbReference>
<feature type="transmembrane region" description="Helical" evidence="4">
    <location>
        <begin position="129"/>
        <end position="148"/>
    </location>
</feature>
<feature type="transmembrane region" description="Helical" evidence="4">
    <location>
        <begin position="103"/>
        <end position="122"/>
    </location>
</feature>
<comment type="caution">
    <text evidence="5">The sequence shown here is derived from an EMBL/GenBank/DDBJ whole genome shotgun (WGS) entry which is preliminary data.</text>
</comment>
<keyword evidence="4" id="KW-0472">Membrane</keyword>
<feature type="transmembrane region" description="Helical" evidence="4">
    <location>
        <begin position="354"/>
        <end position="380"/>
    </location>
</feature>
<name>A0A179FKH3_METCM</name>
<evidence type="ECO:0000313" key="6">
    <source>
        <dbReference type="Proteomes" id="UP000078397"/>
    </source>
</evidence>
<feature type="transmembrane region" description="Helical" evidence="4">
    <location>
        <begin position="221"/>
        <end position="243"/>
    </location>
</feature>
<feature type="transmembrane region" description="Helical" evidence="4">
    <location>
        <begin position="299"/>
        <end position="318"/>
    </location>
</feature>
<dbReference type="GO" id="GO:0016020">
    <property type="term" value="C:membrane"/>
    <property type="evidence" value="ECO:0007669"/>
    <property type="project" value="UniProtKB-SubCell"/>
</dbReference>
<gene>
    <name evidence="5" type="ORF">VFPPC_10837</name>
</gene>
<proteinExistence type="inferred from homology"/>
<feature type="compositionally biased region" description="Polar residues" evidence="3">
    <location>
        <begin position="33"/>
        <end position="47"/>
    </location>
</feature>
<dbReference type="InterPro" id="IPR050327">
    <property type="entry name" value="Proton-linked_MCT"/>
</dbReference>
<dbReference type="Pfam" id="PF07690">
    <property type="entry name" value="MFS_1"/>
    <property type="match status" value="1"/>
</dbReference>
<evidence type="ECO:0000256" key="4">
    <source>
        <dbReference type="SAM" id="Phobius"/>
    </source>
</evidence>
<accession>A0A179FKH3</accession>
<evidence type="ECO:0000313" key="5">
    <source>
        <dbReference type="EMBL" id="OAQ65509.1"/>
    </source>
</evidence>
<evidence type="ECO:0000256" key="2">
    <source>
        <dbReference type="ARBA" id="ARBA00006727"/>
    </source>
</evidence>
<dbReference type="InterPro" id="IPR011701">
    <property type="entry name" value="MFS"/>
</dbReference>
<dbReference type="Gene3D" id="1.20.1250.20">
    <property type="entry name" value="MFS general substrate transporter like domains"/>
    <property type="match status" value="2"/>
</dbReference>
<organism evidence="5 6">
    <name type="scientific">Pochonia chlamydosporia 170</name>
    <dbReference type="NCBI Taxonomy" id="1380566"/>
    <lineage>
        <taxon>Eukaryota</taxon>
        <taxon>Fungi</taxon>
        <taxon>Dikarya</taxon>
        <taxon>Ascomycota</taxon>
        <taxon>Pezizomycotina</taxon>
        <taxon>Sordariomycetes</taxon>
        <taxon>Hypocreomycetidae</taxon>
        <taxon>Hypocreales</taxon>
        <taxon>Clavicipitaceae</taxon>
        <taxon>Pochonia</taxon>
    </lineage>
</organism>
<feature type="transmembrane region" description="Helical" evidence="4">
    <location>
        <begin position="264"/>
        <end position="287"/>
    </location>
</feature>
<dbReference type="PANTHER" id="PTHR11360:SF234">
    <property type="entry name" value="MFS-TYPE TRANSPORTER DBAD-RELATED"/>
    <property type="match status" value="1"/>
</dbReference>
<dbReference type="RefSeq" id="XP_018142823.1">
    <property type="nucleotide sequence ID" value="XM_018289144.1"/>
</dbReference>
<comment type="similarity">
    <text evidence="2">Belongs to the major facilitator superfamily. Monocarboxylate porter (TC 2.A.1.13) family.</text>
</comment>
<sequence>MSNYEKSPTIDCGNESHASGSTILEPRRPPQTGAPSNLPGNIIQSNSADEKSKGPPNGGLVAWTQVLCGFMLFFNTFGLLTSFGVFQTYYESEAIFNHSSSDISWIGSVQAFLVQFCGLISGPVYDRGYLRSLLCAGCFLLVFGHMMLSLANTYWQIILSQGICIGIGMGCLYVPSISILPSYFSTRLGLAIGVASSGSSLGGVIYPIVMHRLLENIGFPWAVRVMGFIALATMTIPISLMRIRLKPAKARALIDPAAFTDWPYIWFTVATMIGFMGITAFQFYFSFYAKANKLTSSDLAFDLVPIYNAVSAIGRIVPNAISDKTGLFNILAPGVLLTGVVYYCSMAVHEKGPMIGVTILGGFFLGLLTALPPVCFAALVKDKSKIGTRIGMGTATIAFGLLVGGPGAGGILRGQEPLNWSGLWSFAGTAMVISGIMYVLLRIHRSGFKLLVKA</sequence>
<keyword evidence="4" id="KW-1133">Transmembrane helix</keyword>
<dbReference type="GO" id="GO:0022857">
    <property type="term" value="F:transmembrane transporter activity"/>
    <property type="evidence" value="ECO:0007669"/>
    <property type="project" value="InterPro"/>
</dbReference>
<dbReference type="AlphaFoldDB" id="A0A179FKH3"/>
<evidence type="ECO:0000256" key="1">
    <source>
        <dbReference type="ARBA" id="ARBA00004141"/>
    </source>
</evidence>
<dbReference type="PANTHER" id="PTHR11360">
    <property type="entry name" value="MONOCARBOXYLATE TRANSPORTER"/>
    <property type="match status" value="1"/>
</dbReference>
<feature type="region of interest" description="Disordered" evidence="3">
    <location>
        <begin position="1"/>
        <end position="55"/>
    </location>
</feature>
<dbReference type="InterPro" id="IPR036259">
    <property type="entry name" value="MFS_trans_sf"/>
</dbReference>
<dbReference type="GeneID" id="28853138"/>
<feature type="transmembrane region" description="Helical" evidence="4">
    <location>
        <begin position="423"/>
        <end position="441"/>
    </location>
</feature>